<feature type="compositionally biased region" description="Polar residues" evidence="9">
    <location>
        <begin position="16"/>
        <end position="28"/>
    </location>
</feature>
<evidence type="ECO:0000256" key="1">
    <source>
        <dbReference type="ARBA" id="ARBA00004141"/>
    </source>
</evidence>
<evidence type="ECO:0000256" key="8">
    <source>
        <dbReference type="ARBA" id="ARBA00023136"/>
    </source>
</evidence>
<feature type="transmembrane region" description="Helical" evidence="10">
    <location>
        <begin position="1231"/>
        <end position="1252"/>
    </location>
</feature>
<dbReference type="SMART" id="SM00382">
    <property type="entry name" value="AAA"/>
    <property type="match status" value="2"/>
</dbReference>
<comment type="similarity">
    <text evidence="2">Belongs to the ABC transporter superfamily. ABCG family. PDR (TC 3.A.1.205) subfamily.</text>
</comment>
<feature type="transmembrane region" description="Helical" evidence="10">
    <location>
        <begin position="1259"/>
        <end position="1277"/>
    </location>
</feature>
<dbReference type="InterPro" id="IPR027417">
    <property type="entry name" value="P-loop_NTPase"/>
</dbReference>
<dbReference type="InterPro" id="IPR013525">
    <property type="entry name" value="ABC2_TM"/>
</dbReference>
<feature type="domain" description="ABC transporter" evidence="11">
    <location>
        <begin position="107"/>
        <end position="351"/>
    </location>
</feature>
<feature type="region of interest" description="Disordered" evidence="9">
    <location>
        <begin position="739"/>
        <end position="778"/>
    </location>
</feature>
<feature type="transmembrane region" description="Helical" evidence="10">
    <location>
        <begin position="444"/>
        <end position="465"/>
    </location>
</feature>
<evidence type="ECO:0000256" key="10">
    <source>
        <dbReference type="SAM" id="Phobius"/>
    </source>
</evidence>
<evidence type="ECO:0000256" key="9">
    <source>
        <dbReference type="SAM" id="MobiDB-lite"/>
    </source>
</evidence>
<dbReference type="InterPro" id="IPR003593">
    <property type="entry name" value="AAA+_ATPase"/>
</dbReference>
<dbReference type="InterPro" id="IPR017871">
    <property type="entry name" value="ABC_transporter-like_CS"/>
</dbReference>
<dbReference type="GO" id="GO:0016020">
    <property type="term" value="C:membrane"/>
    <property type="evidence" value="ECO:0007669"/>
    <property type="project" value="UniProtKB-SubCell"/>
</dbReference>
<organism evidence="12">
    <name type="scientific">Paecilomyces niveus</name>
    <dbReference type="NCBI Taxonomy" id="5093"/>
    <lineage>
        <taxon>Eukaryota</taxon>
        <taxon>Fungi</taxon>
        <taxon>Dikarya</taxon>
        <taxon>Ascomycota</taxon>
        <taxon>Pezizomycotina</taxon>
        <taxon>Eurotiomycetes</taxon>
        <taxon>Eurotiomycetidae</taxon>
        <taxon>Eurotiales</taxon>
        <taxon>Thermoascaceae</taxon>
        <taxon>Paecilomyces</taxon>
    </lineage>
</organism>
<feature type="region of interest" description="Disordered" evidence="9">
    <location>
        <begin position="1"/>
        <end position="49"/>
    </location>
</feature>
<dbReference type="Pfam" id="PF06422">
    <property type="entry name" value="PDR_CDR"/>
    <property type="match status" value="1"/>
</dbReference>
<evidence type="ECO:0000259" key="11">
    <source>
        <dbReference type="PROSITE" id="PS50893"/>
    </source>
</evidence>
<feature type="transmembrane region" description="Helical" evidence="10">
    <location>
        <begin position="520"/>
        <end position="541"/>
    </location>
</feature>
<feature type="transmembrane region" description="Helical" evidence="10">
    <location>
        <begin position="696"/>
        <end position="714"/>
    </location>
</feature>
<evidence type="ECO:0000256" key="4">
    <source>
        <dbReference type="ARBA" id="ARBA00022692"/>
    </source>
</evidence>
<accession>B6C6R4</accession>
<evidence type="ECO:0000256" key="7">
    <source>
        <dbReference type="ARBA" id="ARBA00022989"/>
    </source>
</evidence>
<evidence type="ECO:0000313" key="12">
    <source>
        <dbReference type="EMBL" id="ABN58816.1"/>
    </source>
</evidence>
<dbReference type="PROSITE" id="PS50893">
    <property type="entry name" value="ABC_TRANSPORTER_2"/>
    <property type="match status" value="2"/>
</dbReference>
<reference evidence="12" key="1">
    <citation type="submission" date="2006-09" db="EMBL/GenBank/DDBJ databases">
        <title>Cloning and molecular characterization of Byssochlamys nivea ABC transporter gene involved in patulin biosynthesis.</title>
        <authorList>
            <person name="Puel O."/>
            <person name="Tadrist S."/>
            <person name="Lebrihi A."/>
        </authorList>
    </citation>
    <scope>NUCLEOTIDE SEQUENCE</scope>
    <source>
        <strain evidence="12">NRRL 2615</strain>
    </source>
</reference>
<dbReference type="Pfam" id="PF01061">
    <property type="entry name" value="ABC2_membrane"/>
    <property type="match status" value="2"/>
</dbReference>
<keyword evidence="8 10" id="KW-0472">Membrane</keyword>
<feature type="domain" description="ABC transporter" evidence="11">
    <location>
        <begin position="781"/>
        <end position="1022"/>
    </location>
</feature>
<feature type="transmembrane region" description="Helical" evidence="10">
    <location>
        <begin position="1184"/>
        <end position="1211"/>
    </location>
</feature>
<keyword evidence="4 10" id="KW-0812">Transmembrane</keyword>
<dbReference type="GO" id="GO:0005524">
    <property type="term" value="F:ATP binding"/>
    <property type="evidence" value="ECO:0007669"/>
    <property type="project" value="UniProtKB-KW"/>
</dbReference>
<feature type="transmembrane region" description="Helical" evidence="10">
    <location>
        <begin position="1380"/>
        <end position="1400"/>
    </location>
</feature>
<dbReference type="InterPro" id="IPR010929">
    <property type="entry name" value="PDR_CDR_ABC"/>
</dbReference>
<keyword evidence="6" id="KW-0067">ATP-binding</keyword>
<dbReference type="CDD" id="cd03232">
    <property type="entry name" value="ABCG_PDR_domain2"/>
    <property type="match status" value="1"/>
</dbReference>
<dbReference type="PANTHER" id="PTHR19241">
    <property type="entry name" value="ATP-BINDING CASSETTE TRANSPORTER"/>
    <property type="match status" value="1"/>
</dbReference>
<dbReference type="SUPFAM" id="SSF52540">
    <property type="entry name" value="P-loop containing nucleoside triphosphate hydrolases"/>
    <property type="match status" value="2"/>
</dbReference>
<feature type="transmembrane region" description="Helical" evidence="10">
    <location>
        <begin position="474"/>
        <end position="491"/>
    </location>
</feature>
<dbReference type="Pfam" id="PF00005">
    <property type="entry name" value="ABC_tran"/>
    <property type="match status" value="2"/>
</dbReference>
<feature type="transmembrane region" description="Helical" evidence="10">
    <location>
        <begin position="1144"/>
        <end position="1163"/>
    </location>
</feature>
<keyword evidence="7 10" id="KW-1133">Transmembrane helix</keyword>
<proteinExistence type="inferred from homology"/>
<evidence type="ECO:0000256" key="2">
    <source>
        <dbReference type="ARBA" id="ARBA00006012"/>
    </source>
</evidence>
<keyword evidence="3" id="KW-0813">Transport</keyword>
<protein>
    <submittedName>
        <fullName evidence="12">ABC transporter</fullName>
    </submittedName>
</protein>
<dbReference type="EMBL" id="EF028634">
    <property type="protein sequence ID" value="ABN58816.1"/>
    <property type="molecule type" value="Genomic_DNA"/>
</dbReference>
<dbReference type="GO" id="GO:0016887">
    <property type="term" value="F:ATP hydrolysis activity"/>
    <property type="evidence" value="ECO:0007669"/>
    <property type="project" value="InterPro"/>
</dbReference>
<feature type="compositionally biased region" description="Basic and acidic residues" evidence="9">
    <location>
        <begin position="763"/>
        <end position="778"/>
    </location>
</feature>
<evidence type="ECO:0000256" key="3">
    <source>
        <dbReference type="ARBA" id="ARBA00022448"/>
    </source>
</evidence>
<feature type="transmembrane region" description="Helical" evidence="10">
    <location>
        <begin position="587"/>
        <end position="606"/>
    </location>
</feature>
<comment type="subcellular location">
    <subcellularLocation>
        <location evidence="1">Membrane</location>
        <topology evidence="1">Multi-pass membrane protein</topology>
    </subcellularLocation>
</comment>
<dbReference type="Gene3D" id="3.40.50.300">
    <property type="entry name" value="P-loop containing nucleotide triphosphate hydrolases"/>
    <property type="match status" value="2"/>
</dbReference>
<name>B6C6R4_9EURO</name>
<sequence length="1405" mass="156982">MSGHQLNLVTPDLVSHVTTENATPTPSRGSVRKEELIDKSASSENSSQIPAGEAISEIVRKFFEARNASSQHATSIVFDNVSVEGSGTGSQAAPTIASAAKSGFGVLRPIQNRLGGQPSRPILRGFSGTIAQGEMLLVIGKPGSGCTTFLKTISSMWYEYKGVLGEITLGGHSLTEVAAKRPQDIVFCAESDDHFPTLTVAETLRFAMRARCGPEVPRSTIDLMVYQLAKLMGLDSVLDTKVGDAYIRGVSGGERRRASLAEALLTCARLICLDNPTNGLDSSTAVEFIEMMREWTTQSQCVTAMSVYQGSDAIIPYFDKVLVINSGRQIFYGKVSEAKGYFESLGFESLPTTTLSDFLNSMSADPEVRRVQEGREHQVPKSAAEFESAFRSSRFYQELQKSVQIAMGQTNNTAMVKERQFSLPVYLQIWYCACRQFRIITSDYSLWAIEPACIIVQSLVLGTLFRNQKHSTQSLFIFASALFYSVLVPALQSMSEFGNGFAQRPLILKQKRYQLSSPTAYAYGLIMTDVVWKIAAILYNIPLYFLTGCQRSAGHFFTWFLIVYIEHLALSMFFRSVAVFSSNMHRAVLPVGIFFNMYVLYTGLYVPPPQMQVWLGWLRYLNPLYYAFESVMVNEFRNVSYRCSPSDLVPSGLGYTNIANQVCTVAGSHTGEQLVSGISYLQAQYGFEKSHLWRNVGINAAIFVFLSFCSGIGMERLKTPAGRLATVFYHGDAANKLRGVGGESDTENGKITEDVPPEASRYGSKDTHHSGDQEQDKNHTLAWTDLRLDIKMKDTERRLLDNLSGWVKSGQLKALMGVSGAGKTTLLNALAGRSSAGTLTGTLALNGQLLPKSFRGRMGYVQQQDIHLPTQTVREALQMTARLRRSESIPLHEKHEYVERVIQWLDMEDIAEALVGVPGAGLNLEQRKRVSIGVEMAAKPEILFLDEPTSGLDGQSAYSIVRLLRRLADSGQAVVRTIHQPAAELIGTFDELYLLSRGGKLVYDGPLGMDCGKAIQYFEQHARPCGEKENPAEYFLEVIGAGTRKEVQADWASLWRQSNLSKERQASEKKLVPADVQAPRPTSSDQQSLYAVPFYTQVAVVVRRTWLYYWREPDYVTSKLWMNVGNSLLNSLTYLQSPATQRGAYNRVFSAFMSLIVGPPLGLQVQPRFVTLREIFVHREKESLTYHWLAFVISAFVVELPYSFLTSLVYWLLWYFPVGYFATPSRAGYSFLMYELFAVFATSLAQLCASLMPNIEAAFAANGFFFMFCNTFAGTLSPKPLTPSGWRWYYKISPLFYLGEGVTVDVLQDLPLHCQKDEVFVFRPANRTTCGQYAANFLQEATGYLFNPESTDSCQYCRYRDGQSYYLQWGYDFAHRYPNIGIFIGFIAFNFTMVLVMTYVTKIRR</sequence>
<dbReference type="FunFam" id="3.40.50.300:FF:000054">
    <property type="entry name" value="ABC multidrug transporter atrF"/>
    <property type="match status" value="1"/>
</dbReference>
<feature type="transmembrane region" description="Helical" evidence="10">
    <location>
        <begin position="553"/>
        <end position="575"/>
    </location>
</feature>
<dbReference type="InterPro" id="IPR003439">
    <property type="entry name" value="ABC_transporter-like_ATP-bd"/>
</dbReference>
<dbReference type="GO" id="GO:0140359">
    <property type="term" value="F:ABC-type transporter activity"/>
    <property type="evidence" value="ECO:0007669"/>
    <property type="project" value="InterPro"/>
</dbReference>
<dbReference type="PROSITE" id="PS00211">
    <property type="entry name" value="ABC_TRANSPORTER_1"/>
    <property type="match status" value="1"/>
</dbReference>
<dbReference type="InterPro" id="IPR034003">
    <property type="entry name" value="ABCG_PDR_2"/>
</dbReference>
<evidence type="ECO:0000256" key="5">
    <source>
        <dbReference type="ARBA" id="ARBA00022741"/>
    </source>
</evidence>
<keyword evidence="5" id="KW-0547">Nucleotide-binding</keyword>
<feature type="compositionally biased region" description="Polar residues" evidence="9">
    <location>
        <begin position="40"/>
        <end position="49"/>
    </location>
</feature>
<evidence type="ECO:0000256" key="6">
    <source>
        <dbReference type="ARBA" id="ARBA00022840"/>
    </source>
</evidence>